<dbReference type="InterPro" id="IPR015500">
    <property type="entry name" value="Peptidase_S8_subtilisin-rel"/>
</dbReference>
<evidence type="ECO:0000256" key="1">
    <source>
        <dbReference type="ARBA" id="ARBA00022670"/>
    </source>
</evidence>
<proteinExistence type="predicted"/>
<dbReference type="GO" id="GO:0006508">
    <property type="term" value="P:proteolysis"/>
    <property type="evidence" value="ECO:0007669"/>
    <property type="project" value="UniProtKB-KW"/>
</dbReference>
<sequence>MSIFLQIDPRELPVEDLRKYGIEVIGEFEDGFVIGSSSDLTLVTLKEKIEKFAAGAQHQVAGLWDIVTGVAWRREKILSEALLRDWPIIKDYDQMVVEIGIACLGTEEVPVHPKNRRSSYKSEVAYNRAVETWTKKRNEIYDMWDELMNQRYDQLLRIIRSYQGEVISGPVHENPELLSSMPDSFTVKVRISGKGFKDIVENHPYVFDISEVDGIEKHEPVEIDQDETINEGLIFNSPSEDAPAVCIIDSGIQERHIYLKEAIDQTVSRSWINSPTDVADHYPGGHGTRVAGAVLYPRDIPRSGQVHHNIWIQNARVLDNNNGMPSSLFQPILMRQIVEYFHSSPRRTKIFNHSINSTNPCRVVHMSAWAAAIDQLSWEKDVLFVISAGNLPLYSRGRPVIRLAIADHMNSGRNYPDYLLEPSSRIANPAQSLQAITVGSIGLADITSPYYSFSKTSEPSAYSCTGPGIFQTIKPEVVEYGGCVAHDGGTPRRILNRPELSPQLIRSNLYGGSAVGRDQVGTSFAAPKVSHILAGIQRVFPDESTLLYRALLIQSARWPDWTSRWPDPTSVLRHIGYGVPDLKRATENNPYRITLITQGEVRISGKQVHIYEVRIPEELRRLGDAFDIRIDITLSYKAQPRRTRRNRQRYLSTWLEWQTSERYESMESFVSKMIELASGDEYIDEVVDESRESIKWMIHKRSDWGRIKGFRRDDNTVQKDWAYLKSYEWREAFYIAVIGHLGWNRDMNATVPYALAVSFEAINEDVEIYQPIAIENEINIKVEI</sequence>
<name>A0A292YKV6_9BACL</name>
<dbReference type="Gene3D" id="3.40.50.200">
    <property type="entry name" value="Peptidase S8/S53 domain"/>
    <property type="match status" value="1"/>
</dbReference>
<evidence type="ECO:0000313" key="5">
    <source>
        <dbReference type="EMBL" id="GAX89090.1"/>
    </source>
</evidence>
<dbReference type="InterPro" id="IPR034074">
    <property type="entry name" value="Y4bN_pept_dom"/>
</dbReference>
<evidence type="ECO:0000313" key="6">
    <source>
        <dbReference type="Proteomes" id="UP000217785"/>
    </source>
</evidence>
<evidence type="ECO:0000259" key="4">
    <source>
        <dbReference type="Pfam" id="PF00082"/>
    </source>
</evidence>
<keyword evidence="3" id="KW-0720">Serine protease</keyword>
<organism evidence="5 6">
    <name type="scientific">Effusibacillus lacus</name>
    <dbReference type="NCBI Taxonomy" id="1348429"/>
    <lineage>
        <taxon>Bacteria</taxon>
        <taxon>Bacillati</taxon>
        <taxon>Bacillota</taxon>
        <taxon>Bacilli</taxon>
        <taxon>Bacillales</taxon>
        <taxon>Alicyclobacillaceae</taxon>
        <taxon>Effusibacillus</taxon>
    </lineage>
</organism>
<dbReference type="InterPro" id="IPR000209">
    <property type="entry name" value="Peptidase_S8/S53_dom"/>
</dbReference>
<dbReference type="Pfam" id="PF00082">
    <property type="entry name" value="Peptidase_S8"/>
    <property type="match status" value="1"/>
</dbReference>
<gene>
    <name evidence="5" type="ORF">EFBL_0704</name>
</gene>
<accession>A0A292YKV6</accession>
<dbReference type="Proteomes" id="UP000217785">
    <property type="component" value="Unassembled WGS sequence"/>
</dbReference>
<reference evidence="6" key="1">
    <citation type="submission" date="2017-07" db="EMBL/GenBank/DDBJ databases">
        <title>Draft genome sequence of Effusibacillus lacus strain skLN1.</title>
        <authorList>
            <person name="Watanabe M."/>
            <person name="Kojima H."/>
            <person name="Fukui M."/>
        </authorList>
    </citation>
    <scope>NUCLEOTIDE SEQUENCE [LARGE SCALE GENOMIC DNA]</scope>
    <source>
        <strain evidence="6">skLN1</strain>
    </source>
</reference>
<evidence type="ECO:0000256" key="2">
    <source>
        <dbReference type="ARBA" id="ARBA00022801"/>
    </source>
</evidence>
<dbReference type="EMBL" id="BDUF01000014">
    <property type="protein sequence ID" value="GAX89090.1"/>
    <property type="molecule type" value="Genomic_DNA"/>
</dbReference>
<keyword evidence="2" id="KW-0378">Hydrolase</keyword>
<dbReference type="InterPro" id="IPR036852">
    <property type="entry name" value="Peptidase_S8/S53_dom_sf"/>
</dbReference>
<feature type="domain" description="Peptidase S8/S53" evidence="4">
    <location>
        <begin position="242"/>
        <end position="578"/>
    </location>
</feature>
<keyword evidence="6" id="KW-1185">Reference proteome</keyword>
<protein>
    <recommendedName>
        <fullName evidence="4">Peptidase S8/S53 domain-containing protein</fullName>
    </recommendedName>
</protein>
<keyword evidence="1" id="KW-0645">Protease</keyword>
<evidence type="ECO:0000256" key="3">
    <source>
        <dbReference type="ARBA" id="ARBA00022825"/>
    </source>
</evidence>
<dbReference type="AlphaFoldDB" id="A0A292YKV6"/>
<dbReference type="CDD" id="cd04847">
    <property type="entry name" value="Peptidases_S8_Subtilisin_like_2"/>
    <property type="match status" value="1"/>
</dbReference>
<dbReference type="GO" id="GO:0004252">
    <property type="term" value="F:serine-type endopeptidase activity"/>
    <property type="evidence" value="ECO:0007669"/>
    <property type="project" value="InterPro"/>
</dbReference>
<dbReference type="PRINTS" id="PR00723">
    <property type="entry name" value="SUBTILISIN"/>
</dbReference>
<dbReference type="SUPFAM" id="SSF52743">
    <property type="entry name" value="Subtilisin-like"/>
    <property type="match status" value="1"/>
</dbReference>
<comment type="caution">
    <text evidence="5">The sequence shown here is derived from an EMBL/GenBank/DDBJ whole genome shotgun (WGS) entry which is preliminary data.</text>
</comment>